<name>A0ACC0UYE0_9HYPO</name>
<dbReference type="Proteomes" id="UP001163324">
    <property type="component" value="Chromosome 5"/>
</dbReference>
<proteinExistence type="predicted"/>
<comment type="caution">
    <text evidence="1">The sequence shown here is derived from an EMBL/GenBank/DDBJ whole genome shotgun (WGS) entry which is preliminary data.</text>
</comment>
<organism evidence="1 2">
    <name type="scientific">Trichothecium roseum</name>
    <dbReference type="NCBI Taxonomy" id="47278"/>
    <lineage>
        <taxon>Eukaryota</taxon>
        <taxon>Fungi</taxon>
        <taxon>Dikarya</taxon>
        <taxon>Ascomycota</taxon>
        <taxon>Pezizomycotina</taxon>
        <taxon>Sordariomycetes</taxon>
        <taxon>Hypocreomycetidae</taxon>
        <taxon>Hypocreales</taxon>
        <taxon>Hypocreales incertae sedis</taxon>
        <taxon>Trichothecium</taxon>
    </lineage>
</organism>
<reference evidence="1" key="1">
    <citation type="submission" date="2022-10" db="EMBL/GenBank/DDBJ databases">
        <title>Complete Genome of Trichothecium roseum strain YXFP-22015, a Plant Pathogen Isolated from Citrus.</title>
        <authorList>
            <person name="Wang Y."/>
            <person name="Zhu L."/>
        </authorList>
    </citation>
    <scope>NUCLEOTIDE SEQUENCE</scope>
    <source>
        <strain evidence="1">YXFP-22015</strain>
    </source>
</reference>
<evidence type="ECO:0000313" key="2">
    <source>
        <dbReference type="Proteomes" id="UP001163324"/>
    </source>
</evidence>
<dbReference type="EMBL" id="CM047944">
    <property type="protein sequence ID" value="KAI9899169.1"/>
    <property type="molecule type" value="Genomic_DNA"/>
</dbReference>
<evidence type="ECO:0000313" key="1">
    <source>
        <dbReference type="EMBL" id="KAI9899169.1"/>
    </source>
</evidence>
<gene>
    <name evidence="1" type="ORF">N3K66_005630</name>
</gene>
<protein>
    <submittedName>
        <fullName evidence="1">Uncharacterized protein</fullName>
    </submittedName>
</protein>
<sequence>MISPEPPRASSESRAAIRPPPATRHVSNDEPTPTNPTPPSSSVFFEPPPLVPTVGTTSPSPQKGPRDESPRHPRGGRFLRDPLLSADASRSPSQSPFRLPMPTISPAQLSFSALQYHPIPTIVVNNLKTVVLANEAMGRLLGITSEDADDAGEMTTCDHLRGQTLSQVGIDMLQEGKPVWITWEVFLDAVAAEMAPQAAFDAQQHQGQPGGGDATPTIGGLPDRRQRRESVLRTNQDCAVEVVISRKDLSRSTFDSRLKTKESEYQIFAKMLVTLWEVEDRQTYFTLTFTHTQSAPTSQPPTKKYIARPSILEAAEKRSISHSTPSSVASSRDSGSPSLHSPGIITMSSSPFPPMGPPSAASQPTTPSILQKMMLLKDALLDNTQVPILAMWRDGTVSLTNKAARTLFAKGVDQGAPKEGYDMLPNWELWTDDFSRALDISEYPISILLRTGQPFEGKRVGVYDADGKKIVLDIVGEAICEPVTGEFLAGVITGRDVTSITQEIEEIKERDEERFRLICDTMPQLVWTADTDGKFDFFNTRWYSFTGLSPQQSLGHNWTNAIHPDDVAVVKAKWHHSLRTGDQFDAETRGRNKEGKWTWLLARALAVRNKETGEIEKWFGTCTDVNESIEAKLSARRTREQLLSVIRHAHVTIFTTDQHGRVTMLEGALVWDMSENDKEADRWYLGQSVYKVFNRLTEHLSEGVRPEFLEPINEVLNGKNADGISVNDHEMNNRWYRTRLLPMHGKKAQGGKGTAETCIDGVIGVIMDVTELRDNKQRAARQEKEKRKAVANEAAAKEATRLKSQFLANMSHEIRTPITGVLGMAELLGGMNLDDEQREYVDNISSSATSLLTVINDILDFSKVESGRLDIEEVQFSLSVIVKEVRRMLTFAVERKNLDFRYDIGDDIENDMVVIGDPGRVRQIITNLLTNSIKFTNQGYVSFSVTKERETADSVEIKFVVEDTGIGIQEDVRKKLFQPFSQGDASTARRFGGTGLGLTICKNLLGLMRGRINLESRVGNGTVVTFYIPFSKPQGRRGDRLADAGAIPDRLQSELSLSCNSSEYEQILANSSVDGASSLPVRRSSTRTKTPPNAEEALPRADRAKIHILVVEDNPVNQKIATKTIGRLGFQVSACWNGKEALNYLLEASQGKQKRPDIILMDVQMPIIDGYKCTHLLRHHLPYKNLVNDVPIVAMTASAIQGDREKCTKAGMDDYLSKPVTMTILEKMLIRWCISKRRVRPSPAPSDCSGMSEHCDNADIPHVGIEDEPELRLMDNSPITPRPLTTNGQNEPSPFDSPAAGDLAPQIRRAEGDKEMSSRLQETKLIDAAGGSPSFRSNGFPERPPATNALTEENVNKLKIENRQPRAA</sequence>
<accession>A0ACC0UYE0</accession>
<keyword evidence="2" id="KW-1185">Reference proteome</keyword>